<dbReference type="InterPro" id="IPR019632">
    <property type="entry name" value="DUF2497"/>
</dbReference>
<dbReference type="EMBL" id="JACIJR010000004">
    <property type="protein sequence ID" value="MBB5729581.1"/>
    <property type="molecule type" value="Genomic_DNA"/>
</dbReference>
<organism evidence="2 3">
    <name type="scientific">Sphingomonas prati</name>
    <dbReference type="NCBI Taxonomy" id="1843237"/>
    <lineage>
        <taxon>Bacteria</taxon>
        <taxon>Pseudomonadati</taxon>
        <taxon>Pseudomonadota</taxon>
        <taxon>Alphaproteobacteria</taxon>
        <taxon>Sphingomonadales</taxon>
        <taxon>Sphingomonadaceae</taxon>
        <taxon>Sphingomonas</taxon>
    </lineage>
</organism>
<name>A0A7W9BT78_9SPHN</name>
<evidence type="ECO:0000313" key="3">
    <source>
        <dbReference type="Proteomes" id="UP000546701"/>
    </source>
</evidence>
<evidence type="ECO:0000256" key="1">
    <source>
        <dbReference type="SAM" id="MobiDB-lite"/>
    </source>
</evidence>
<sequence>MEDILASIKRIIADDGAAVVPPRPRRPVQDSVAAAPPVDVPPPPSDVLELTEPAPALVSPDAVVASKQSLDLLSALVVRGAGPSENTLEGMVREMLRPMLKEWLDARLPEVVETLVAREIARITGKQG</sequence>
<accession>A0A7W9BT78</accession>
<comment type="caution">
    <text evidence="2">The sequence shown here is derived from an EMBL/GenBank/DDBJ whole genome shotgun (WGS) entry which is preliminary data.</text>
</comment>
<protein>
    <recommendedName>
        <fullName evidence="4">DUF2497 domain-containing protein</fullName>
    </recommendedName>
</protein>
<gene>
    <name evidence="2" type="ORF">FHS99_002066</name>
</gene>
<evidence type="ECO:0000313" key="2">
    <source>
        <dbReference type="EMBL" id="MBB5729581.1"/>
    </source>
</evidence>
<dbReference type="Pfam" id="PF10691">
    <property type="entry name" value="DUF2497"/>
    <property type="match status" value="1"/>
</dbReference>
<reference evidence="2 3" key="1">
    <citation type="submission" date="2020-08" db="EMBL/GenBank/DDBJ databases">
        <title>Genomic Encyclopedia of Type Strains, Phase IV (KMG-IV): sequencing the most valuable type-strain genomes for metagenomic binning, comparative biology and taxonomic classification.</title>
        <authorList>
            <person name="Goeker M."/>
        </authorList>
    </citation>
    <scope>NUCLEOTIDE SEQUENCE [LARGE SCALE GENOMIC DNA]</scope>
    <source>
        <strain evidence="2 3">DSM 103336</strain>
    </source>
</reference>
<proteinExistence type="predicted"/>
<keyword evidence="3" id="KW-1185">Reference proteome</keyword>
<dbReference type="Proteomes" id="UP000546701">
    <property type="component" value="Unassembled WGS sequence"/>
</dbReference>
<evidence type="ECO:0008006" key="4">
    <source>
        <dbReference type="Google" id="ProtNLM"/>
    </source>
</evidence>
<feature type="region of interest" description="Disordered" evidence="1">
    <location>
        <begin position="19"/>
        <end position="44"/>
    </location>
</feature>
<dbReference type="AlphaFoldDB" id="A0A7W9BT78"/>